<evidence type="ECO:0000313" key="3">
    <source>
        <dbReference type="Proteomes" id="UP000289708"/>
    </source>
</evidence>
<dbReference type="EMBL" id="RYFI01000014">
    <property type="protein sequence ID" value="RXF72031.1"/>
    <property type="molecule type" value="Genomic_DNA"/>
</dbReference>
<dbReference type="InterPro" id="IPR038732">
    <property type="entry name" value="HpyO/CreE_NAD-binding"/>
</dbReference>
<name>A0A4Q0MEX6_9HYPH</name>
<feature type="domain" description="FAD-dependent urate hydroxylase HpyO/Asp monooxygenase CreE-like FAD/NAD(P)-binding" evidence="1">
    <location>
        <begin position="18"/>
        <end position="169"/>
    </location>
</feature>
<dbReference type="RefSeq" id="WP_128778198.1">
    <property type="nucleotide sequence ID" value="NZ_RYFI01000014.1"/>
</dbReference>
<reference evidence="2 3" key="1">
    <citation type="submission" date="2018-12" db="EMBL/GenBank/DDBJ databases">
        <title>bacterium Hansschlegelia zhihuaiae S113.</title>
        <authorList>
            <person name="He J."/>
        </authorList>
    </citation>
    <scope>NUCLEOTIDE SEQUENCE [LARGE SCALE GENOMIC DNA]</scope>
    <source>
        <strain evidence="2 3">S 113</strain>
    </source>
</reference>
<protein>
    <recommendedName>
        <fullName evidence="1">FAD-dependent urate hydroxylase HpyO/Asp monooxygenase CreE-like FAD/NAD(P)-binding domain-containing protein</fullName>
    </recommendedName>
</protein>
<dbReference type="Gene3D" id="3.50.50.60">
    <property type="entry name" value="FAD/NAD(P)-binding domain"/>
    <property type="match status" value="1"/>
</dbReference>
<accession>A0A4Q0MEX6</accession>
<evidence type="ECO:0000259" key="1">
    <source>
        <dbReference type="Pfam" id="PF13454"/>
    </source>
</evidence>
<dbReference type="InterPro" id="IPR052189">
    <property type="entry name" value="L-asp_N-monooxygenase_NS-form"/>
</dbReference>
<dbReference type="OrthoDB" id="101972at2"/>
<dbReference type="Proteomes" id="UP000289708">
    <property type="component" value="Unassembled WGS sequence"/>
</dbReference>
<evidence type="ECO:0000313" key="2">
    <source>
        <dbReference type="EMBL" id="RXF72031.1"/>
    </source>
</evidence>
<keyword evidence="3" id="KW-1185">Reference proteome</keyword>
<comment type="caution">
    <text evidence="2">The sequence shown here is derived from an EMBL/GenBank/DDBJ whole genome shotgun (WGS) entry which is preliminary data.</text>
</comment>
<dbReference type="AlphaFoldDB" id="A0A4Q0MEX6"/>
<dbReference type="PANTHER" id="PTHR40254:SF1">
    <property type="entry name" value="BLR0577 PROTEIN"/>
    <property type="match status" value="1"/>
</dbReference>
<dbReference type="PANTHER" id="PTHR40254">
    <property type="entry name" value="BLR0577 PROTEIN"/>
    <property type="match status" value="1"/>
</dbReference>
<proteinExistence type="predicted"/>
<organism evidence="2 3">
    <name type="scientific">Hansschlegelia zhihuaiae</name>
    <dbReference type="NCBI Taxonomy" id="405005"/>
    <lineage>
        <taxon>Bacteria</taxon>
        <taxon>Pseudomonadati</taxon>
        <taxon>Pseudomonadota</taxon>
        <taxon>Alphaproteobacteria</taxon>
        <taxon>Hyphomicrobiales</taxon>
        <taxon>Methylopilaceae</taxon>
        <taxon>Hansschlegelia</taxon>
    </lineage>
</organism>
<dbReference type="SUPFAM" id="SSF51905">
    <property type="entry name" value="FAD/NAD(P)-binding domain"/>
    <property type="match status" value="1"/>
</dbReference>
<dbReference type="InterPro" id="IPR036188">
    <property type="entry name" value="FAD/NAD-bd_sf"/>
</dbReference>
<sequence>MSATHGPSSSEAGRPTVAIIGGGFSGAVLAHQLVRRAPGQFRIVIVEPRRNLGGGVAYSTADPAHRINVPSSRMSFIPSDPCHFDRWLKADGALKDDPDALLPDGRAFPRRATFGRYSAETIEPYLLTGEIEHRCRRAETVRRSETGYEVELSDGERIAADHVALAATHPSPSPPPALEGLAGDTRMIVDTQDSAALGRVAPDARVLIVGCGLTMADIVASLAARGHRGKITAVSRRVRRTVRAAEQQGRPWQHVLDAARFQGAVIWAELPEAERRKVVRRLRAFWDVHRFRVAPQVEREIERLRADGALTVLKGEPVHAAARADALEVEIRLRGGQRVVAAYDAVTLATGPAHRKLPETSPLIGQLVRDGLVSTDRIGLGLATDETSVALGQDGRPSESFWIAGPLARAAFGELMGLPEVARHAELVAAHIIRAEEVRARRSRLLVA</sequence>
<dbReference type="Pfam" id="PF13454">
    <property type="entry name" value="NAD_binding_9"/>
    <property type="match status" value="1"/>
</dbReference>
<gene>
    <name evidence="2" type="ORF">EK403_14515</name>
</gene>